<protein>
    <submittedName>
        <fullName evidence="2">Unnamed protein product</fullName>
    </submittedName>
</protein>
<name>A0A9W6TGP6_9STRA</name>
<dbReference type="Proteomes" id="UP001165083">
    <property type="component" value="Unassembled WGS sequence"/>
</dbReference>
<dbReference type="InterPro" id="IPR000639">
    <property type="entry name" value="Epox_hydrolase-like"/>
</dbReference>
<reference evidence="2" key="1">
    <citation type="submission" date="2023-04" db="EMBL/GenBank/DDBJ databases">
        <title>Phytophthora lilii NBRC 32176.</title>
        <authorList>
            <person name="Ichikawa N."/>
            <person name="Sato H."/>
            <person name="Tonouchi N."/>
        </authorList>
    </citation>
    <scope>NUCLEOTIDE SEQUENCE</scope>
    <source>
        <strain evidence="2">NBRC 32176</strain>
    </source>
</reference>
<feature type="domain" description="AB hydrolase-1" evidence="1">
    <location>
        <begin position="68"/>
        <end position="297"/>
    </location>
</feature>
<evidence type="ECO:0000313" key="2">
    <source>
        <dbReference type="EMBL" id="GMF12924.1"/>
    </source>
</evidence>
<dbReference type="AlphaFoldDB" id="A0A9W6TGP6"/>
<dbReference type="GO" id="GO:0003824">
    <property type="term" value="F:catalytic activity"/>
    <property type="evidence" value="ECO:0007669"/>
    <property type="project" value="InterPro"/>
</dbReference>
<keyword evidence="3" id="KW-1185">Reference proteome</keyword>
<dbReference type="PANTHER" id="PTHR47533">
    <property type="entry name" value="PROTEIN CBG21859"/>
    <property type="match status" value="1"/>
</dbReference>
<organism evidence="2 3">
    <name type="scientific">Phytophthora lilii</name>
    <dbReference type="NCBI Taxonomy" id="2077276"/>
    <lineage>
        <taxon>Eukaryota</taxon>
        <taxon>Sar</taxon>
        <taxon>Stramenopiles</taxon>
        <taxon>Oomycota</taxon>
        <taxon>Peronosporomycetes</taxon>
        <taxon>Peronosporales</taxon>
        <taxon>Peronosporaceae</taxon>
        <taxon>Phytophthora</taxon>
    </lineage>
</organism>
<dbReference type="EMBL" id="BSXW01000135">
    <property type="protein sequence ID" value="GMF12924.1"/>
    <property type="molecule type" value="Genomic_DNA"/>
</dbReference>
<dbReference type="InterPro" id="IPR000073">
    <property type="entry name" value="AB_hydrolase_1"/>
</dbReference>
<accession>A0A9W6TGP6</accession>
<dbReference type="PRINTS" id="PR00412">
    <property type="entry name" value="EPOXHYDRLASE"/>
</dbReference>
<gene>
    <name evidence="2" type="ORF">Plil01_000346400</name>
</gene>
<evidence type="ECO:0000313" key="3">
    <source>
        <dbReference type="Proteomes" id="UP001165083"/>
    </source>
</evidence>
<dbReference type="PANTHER" id="PTHR47533:SF4">
    <property type="entry name" value="AB HYDROLASE-1 DOMAIN-CONTAINING PROTEIN"/>
    <property type="match status" value="1"/>
</dbReference>
<dbReference type="OrthoDB" id="6431331at2759"/>
<sequence>MQQHLVAATRTDVASLSSVAADSAATGKPYRSSPPQLPEPSFVNVNGKCRIEYIDVKPEDMAAATPTLLLIHGAPGTYRDFRHLIPLLKDRGVRVLGVNLPGFAGPTILDTGNYYEHISAVPSVQLTYKAMQGVLKDTDNVFVLGHSFGGHAAVHFTGINADERRINVKGLVLLAGAGHRPHQALSPRLNDLLWRMLRSGLPLIESSSKWLVRQLYIKSFKFPDSKLPDYFTAGIARCATADFPLFAEHLEKNRSLPSFLAWAKDDALIEEDIFLDVSAVCHPGPRLAFEQGGHNVQKTKASFLADELTSWMRDVVQGKELSEVYSTNMEIHP</sequence>
<comment type="caution">
    <text evidence="2">The sequence shown here is derived from an EMBL/GenBank/DDBJ whole genome shotgun (WGS) entry which is preliminary data.</text>
</comment>
<dbReference type="SUPFAM" id="SSF53474">
    <property type="entry name" value="alpha/beta-Hydrolases"/>
    <property type="match status" value="1"/>
</dbReference>
<dbReference type="Pfam" id="PF12697">
    <property type="entry name" value="Abhydrolase_6"/>
    <property type="match status" value="1"/>
</dbReference>
<proteinExistence type="predicted"/>
<dbReference type="InterPro" id="IPR029058">
    <property type="entry name" value="AB_hydrolase_fold"/>
</dbReference>
<evidence type="ECO:0000259" key="1">
    <source>
        <dbReference type="Pfam" id="PF12697"/>
    </source>
</evidence>
<dbReference type="Gene3D" id="3.40.50.1820">
    <property type="entry name" value="alpha/beta hydrolase"/>
    <property type="match status" value="1"/>
</dbReference>